<dbReference type="Gene3D" id="3.40.50.300">
    <property type="entry name" value="P-loop containing nucleotide triphosphate hydrolases"/>
    <property type="match status" value="1"/>
</dbReference>
<dbReference type="RefSeq" id="WP_051473580.1">
    <property type="nucleotide sequence ID" value="NZ_CP073156.1"/>
</dbReference>
<proteinExistence type="predicted"/>
<gene>
    <name evidence="1" type="ORF">BHY_1438</name>
</gene>
<dbReference type="InterPro" id="IPR027417">
    <property type="entry name" value="P-loop_NTPase"/>
</dbReference>
<dbReference type="AlphaFoldDB" id="W5SCL3"/>
<sequence>MVPMTAEKWSIESLDLLEFYMKKLRIKLSISILMTRFKKNNTHKQLLKHVQSKKGFLGFTHEIGDLNKKIAKNENFDFSKDYIKEYEDVLLKFLKQIRIH</sequence>
<geneLocation type="plasmid" evidence="1">
    <name>unnamed</name>
</geneLocation>
<evidence type="ECO:0000313" key="1">
    <source>
        <dbReference type="EMBL" id="AHH04388.1"/>
    </source>
</evidence>
<protein>
    <submittedName>
        <fullName evidence="1">Atpase, para family protein</fullName>
    </submittedName>
</protein>
<dbReference type="EMBL" id="CP004182">
    <property type="protein sequence ID" value="AHH04388.1"/>
    <property type="molecule type" value="Genomic_DNA"/>
</dbReference>
<keyword evidence="1" id="KW-0614">Plasmid</keyword>
<dbReference type="HOGENOM" id="CLU_037612_6_3_12"/>
<organism evidence="1">
    <name type="scientific">Borrelia nietonii YOR</name>
    <dbReference type="NCBI Taxonomy" id="1293576"/>
    <lineage>
        <taxon>Bacteria</taxon>
        <taxon>Pseudomonadati</taxon>
        <taxon>Spirochaetota</taxon>
        <taxon>Spirochaetia</taxon>
        <taxon>Spirochaetales</taxon>
        <taxon>Borreliaceae</taxon>
        <taxon>Borrelia</taxon>
        <taxon>Borrelia nietonii</taxon>
    </lineage>
</organism>
<name>W5SCL3_9SPIR</name>
<accession>W5SCL3</accession>
<reference evidence="1" key="1">
    <citation type="submission" date="2013-02" db="EMBL/GenBank/DDBJ databases">
        <title>Comparative genomics of Borrelia species.</title>
        <authorList>
            <person name="Schwan T.G."/>
            <person name="Raffel S.J."/>
            <person name="Porcella S.F."/>
        </authorList>
    </citation>
    <scope>NUCLEOTIDE SEQUENCE</scope>
    <source>
        <strain evidence="1">YOR</strain>
        <plasmid evidence="1">unnamed</plasmid>
    </source>
</reference>